<evidence type="ECO:0000313" key="2">
    <source>
        <dbReference type="EMBL" id="RZC27211.1"/>
    </source>
</evidence>
<gene>
    <name evidence="2" type="ORF">D0Y65_005379</name>
</gene>
<feature type="compositionally biased region" description="Basic residues" evidence="1">
    <location>
        <begin position="1"/>
        <end position="16"/>
    </location>
</feature>
<proteinExistence type="predicted"/>
<name>A0A445LVG7_GLYSO</name>
<protein>
    <submittedName>
        <fullName evidence="2">Uncharacterized protein</fullName>
    </submittedName>
</protein>
<feature type="region of interest" description="Disordered" evidence="1">
    <location>
        <begin position="250"/>
        <end position="303"/>
    </location>
</feature>
<dbReference type="Proteomes" id="UP000289340">
    <property type="component" value="Chromosome 2"/>
</dbReference>
<feature type="compositionally biased region" description="Basic and acidic residues" evidence="1">
    <location>
        <begin position="83"/>
        <end position="95"/>
    </location>
</feature>
<dbReference type="AlphaFoldDB" id="A0A445LVG7"/>
<keyword evidence="3" id="KW-1185">Reference proteome</keyword>
<dbReference type="Gramene" id="XM_028364482.1">
    <property type="protein sequence ID" value="XP_028220283.1"/>
    <property type="gene ID" value="LOC114401904"/>
</dbReference>
<feature type="compositionally biased region" description="Basic and acidic residues" evidence="1">
    <location>
        <begin position="250"/>
        <end position="264"/>
    </location>
</feature>
<organism evidence="2 3">
    <name type="scientific">Glycine soja</name>
    <name type="common">Wild soybean</name>
    <dbReference type="NCBI Taxonomy" id="3848"/>
    <lineage>
        <taxon>Eukaryota</taxon>
        <taxon>Viridiplantae</taxon>
        <taxon>Streptophyta</taxon>
        <taxon>Embryophyta</taxon>
        <taxon>Tracheophyta</taxon>
        <taxon>Spermatophyta</taxon>
        <taxon>Magnoliopsida</taxon>
        <taxon>eudicotyledons</taxon>
        <taxon>Gunneridae</taxon>
        <taxon>Pentapetalae</taxon>
        <taxon>rosids</taxon>
        <taxon>fabids</taxon>
        <taxon>Fabales</taxon>
        <taxon>Fabaceae</taxon>
        <taxon>Papilionoideae</taxon>
        <taxon>50 kb inversion clade</taxon>
        <taxon>NPAAA clade</taxon>
        <taxon>indigoferoid/millettioid clade</taxon>
        <taxon>Phaseoleae</taxon>
        <taxon>Glycine</taxon>
        <taxon>Glycine subgen. Soja</taxon>
    </lineage>
</organism>
<accession>A0A445LVG7</accession>
<feature type="compositionally biased region" description="Basic and acidic residues" evidence="1">
    <location>
        <begin position="54"/>
        <end position="71"/>
    </location>
</feature>
<feature type="compositionally biased region" description="Polar residues" evidence="1">
    <location>
        <begin position="269"/>
        <end position="284"/>
    </location>
</feature>
<dbReference type="PANTHER" id="PTHR37187">
    <property type="entry name" value="EXPRESSED PROTEIN"/>
    <property type="match status" value="1"/>
</dbReference>
<dbReference type="PANTHER" id="PTHR37187:SF7">
    <property type="entry name" value="EXPRESSED PROTEIN"/>
    <property type="match status" value="1"/>
</dbReference>
<sequence length="324" mass="35678">MPPASRRKAKQAKKLKTLTILNHHSPPSDQFQGAAVSPNHGQKMEGSLNVTLQDSHKVETQTSGEDKKVVVEVDEEEAPQSVENKELVESGKVEDVQEDVSESVGETFEPDTVKDAQVENTMESDTIELELKKEKGKGFLSDLAVDNHEVKETDFPFSENNNELFSVSGNEGLRETEVVVVETFFKSMMFGGEEKDVLSSVVTDKLLRESEEPNEVYGDSSLPLTDVASEETSVLKSDDSDQVAPTIIEKSLDLEPTLDEKVEEPSGCQEESSYESAKESFQPSPSVPDAESTENPTIVPVAQRENTSWKSCCGLFEIMRGGDR</sequence>
<evidence type="ECO:0000256" key="1">
    <source>
        <dbReference type="SAM" id="MobiDB-lite"/>
    </source>
</evidence>
<evidence type="ECO:0000313" key="3">
    <source>
        <dbReference type="Proteomes" id="UP000289340"/>
    </source>
</evidence>
<comment type="caution">
    <text evidence="2">The sequence shown here is derived from an EMBL/GenBank/DDBJ whole genome shotgun (WGS) entry which is preliminary data.</text>
</comment>
<feature type="compositionally biased region" description="Polar residues" evidence="1">
    <location>
        <begin position="20"/>
        <end position="31"/>
    </location>
</feature>
<reference evidence="2 3" key="1">
    <citation type="submission" date="2018-09" db="EMBL/GenBank/DDBJ databases">
        <title>A high-quality reference genome of wild soybean provides a powerful tool to mine soybean genomes.</title>
        <authorList>
            <person name="Xie M."/>
            <person name="Chung C.Y.L."/>
            <person name="Li M.-W."/>
            <person name="Wong F.-L."/>
            <person name="Chan T.-F."/>
            <person name="Lam H.-M."/>
        </authorList>
    </citation>
    <scope>NUCLEOTIDE SEQUENCE [LARGE SCALE GENOMIC DNA]</scope>
    <source>
        <strain evidence="3">cv. W05</strain>
        <tissue evidence="2">Hypocotyl of etiolated seedlings</tissue>
    </source>
</reference>
<dbReference type="EMBL" id="QZWG01000002">
    <property type="protein sequence ID" value="RZC27211.1"/>
    <property type="molecule type" value="Genomic_DNA"/>
</dbReference>
<feature type="region of interest" description="Disordered" evidence="1">
    <location>
        <begin position="1"/>
        <end position="121"/>
    </location>
</feature>